<name>A0A074XLF9_AURPU</name>
<reference evidence="2 3" key="1">
    <citation type="journal article" date="2014" name="BMC Genomics">
        <title>Genome sequencing of four Aureobasidium pullulans varieties: biotechnological potential, stress tolerance, and description of new species.</title>
        <authorList>
            <person name="Gostin Ar C."/>
            <person name="Ohm R.A."/>
            <person name="Kogej T."/>
            <person name="Sonjak S."/>
            <person name="Turk M."/>
            <person name="Zajc J."/>
            <person name="Zalar P."/>
            <person name="Grube M."/>
            <person name="Sun H."/>
            <person name="Han J."/>
            <person name="Sharma A."/>
            <person name="Chiniquy J."/>
            <person name="Ngan C.Y."/>
            <person name="Lipzen A."/>
            <person name="Barry K."/>
            <person name="Grigoriev I.V."/>
            <person name="Gunde-Cimerman N."/>
        </authorList>
    </citation>
    <scope>NUCLEOTIDE SEQUENCE [LARGE SCALE GENOMIC DNA]</scope>
    <source>
        <strain evidence="2 3">EXF-150</strain>
    </source>
</reference>
<feature type="compositionally biased region" description="Polar residues" evidence="1">
    <location>
        <begin position="136"/>
        <end position="145"/>
    </location>
</feature>
<dbReference type="HOGENOM" id="CLU_1170463_0_0_1"/>
<organism evidence="2 3">
    <name type="scientific">Aureobasidium pullulans EXF-150</name>
    <dbReference type="NCBI Taxonomy" id="1043002"/>
    <lineage>
        <taxon>Eukaryota</taxon>
        <taxon>Fungi</taxon>
        <taxon>Dikarya</taxon>
        <taxon>Ascomycota</taxon>
        <taxon>Pezizomycotina</taxon>
        <taxon>Dothideomycetes</taxon>
        <taxon>Dothideomycetidae</taxon>
        <taxon>Dothideales</taxon>
        <taxon>Saccotheciaceae</taxon>
        <taxon>Aureobasidium</taxon>
    </lineage>
</organism>
<evidence type="ECO:0000313" key="2">
    <source>
        <dbReference type="EMBL" id="KEQ84539.1"/>
    </source>
</evidence>
<dbReference type="Proteomes" id="UP000030706">
    <property type="component" value="Unassembled WGS sequence"/>
</dbReference>
<proteinExistence type="predicted"/>
<dbReference type="EMBL" id="KL584982">
    <property type="protein sequence ID" value="KEQ84539.1"/>
    <property type="molecule type" value="Genomic_DNA"/>
</dbReference>
<dbReference type="RefSeq" id="XP_029760726.1">
    <property type="nucleotide sequence ID" value="XM_029905500.1"/>
</dbReference>
<evidence type="ECO:0000256" key="1">
    <source>
        <dbReference type="SAM" id="MobiDB-lite"/>
    </source>
</evidence>
<protein>
    <submittedName>
        <fullName evidence="2">Uncharacterized protein</fullName>
    </submittedName>
</protein>
<keyword evidence="3" id="KW-1185">Reference proteome</keyword>
<feature type="region of interest" description="Disordered" evidence="1">
    <location>
        <begin position="136"/>
        <end position="156"/>
    </location>
</feature>
<gene>
    <name evidence="2" type="ORF">M438DRAFT_345663</name>
</gene>
<dbReference type="AlphaFoldDB" id="A0A074XLF9"/>
<evidence type="ECO:0000313" key="3">
    <source>
        <dbReference type="Proteomes" id="UP000030706"/>
    </source>
</evidence>
<accession>A0A074XLF9</accession>
<sequence>MSKPDCIRDDYADRLMLGKDDQKDACDLYPTFLLITTTNPCQSRNLKVRSPTTPLIPLRPACMSLSRNPHLNEKKVHDTTAIPGIRDRWTYIFHILLVTLAAEATIFQEIFATAYRDSSAGLRTFVVLAHREEVPPSSTRGQQRCPQRKRAAGLQKRNPQLLAWHNRKRRSRMYPLSQQFAFGGKECAIDTMERAPTYEPGSISSLAGDYLHGGQIREFVPDNVLEDRVRCRNVRTC</sequence>
<dbReference type="GeneID" id="40747806"/>